<protein>
    <submittedName>
        <fullName evidence="1">Uncharacterized protein</fullName>
    </submittedName>
</protein>
<sequence length="43" mass="4609">MIITAVIYNELTMPARTGVTIGYPHAIFKNAFGDIIAISSGLK</sequence>
<keyword evidence="2" id="KW-1185">Reference proteome</keyword>
<gene>
    <name evidence="1" type="ORF">LX77_00663</name>
</gene>
<organism evidence="1 2">
    <name type="scientific">Gelidibacter algens</name>
    <dbReference type="NCBI Taxonomy" id="49280"/>
    <lineage>
        <taxon>Bacteria</taxon>
        <taxon>Pseudomonadati</taxon>
        <taxon>Bacteroidota</taxon>
        <taxon>Flavobacteriia</taxon>
        <taxon>Flavobacteriales</taxon>
        <taxon>Flavobacteriaceae</taxon>
        <taxon>Gelidibacter</taxon>
    </lineage>
</organism>
<accession>A0A327SCS6</accession>
<dbReference type="AlphaFoldDB" id="A0A327SCS6"/>
<proteinExistence type="predicted"/>
<dbReference type="RefSeq" id="WP_262510699.1">
    <property type="nucleotide sequence ID" value="NZ_LZRN01000003.1"/>
</dbReference>
<reference evidence="1 2" key="1">
    <citation type="submission" date="2018-06" db="EMBL/GenBank/DDBJ databases">
        <title>Genomic Encyclopedia of Archaeal and Bacterial Type Strains, Phase II (KMG-II): from individual species to whole genera.</title>
        <authorList>
            <person name="Goeker M."/>
        </authorList>
    </citation>
    <scope>NUCLEOTIDE SEQUENCE [LARGE SCALE GENOMIC DNA]</scope>
    <source>
        <strain evidence="1 2">DSM 12408</strain>
    </source>
</reference>
<comment type="caution">
    <text evidence="1">The sequence shown here is derived from an EMBL/GenBank/DDBJ whole genome shotgun (WGS) entry which is preliminary data.</text>
</comment>
<dbReference type="Proteomes" id="UP000248987">
    <property type="component" value="Unassembled WGS sequence"/>
</dbReference>
<dbReference type="EMBL" id="QLLQ01000002">
    <property type="protein sequence ID" value="RAJ26415.1"/>
    <property type="molecule type" value="Genomic_DNA"/>
</dbReference>
<name>A0A327SCS6_9FLAO</name>
<evidence type="ECO:0000313" key="1">
    <source>
        <dbReference type="EMBL" id="RAJ26415.1"/>
    </source>
</evidence>
<evidence type="ECO:0000313" key="2">
    <source>
        <dbReference type="Proteomes" id="UP000248987"/>
    </source>
</evidence>